<dbReference type="InterPro" id="IPR014013">
    <property type="entry name" value="Helic_SF1/SF2_ATP-bd_DinG/Rad3"/>
</dbReference>
<keyword evidence="16" id="KW-0131">Cell cycle</keyword>
<dbReference type="EC" id="5.6.2.3" evidence="18"/>
<keyword evidence="15" id="KW-0539">Nucleus</keyword>
<dbReference type="InterPro" id="IPR045028">
    <property type="entry name" value="DinG/Rad3-like"/>
</dbReference>
<dbReference type="NCBIfam" id="TIGR00604">
    <property type="entry name" value="rad3"/>
    <property type="match status" value="1"/>
</dbReference>
<dbReference type="RefSeq" id="XP_016231126.1">
    <property type="nucleotide sequence ID" value="XM_016384524.1"/>
</dbReference>
<keyword evidence="13" id="KW-0238">DNA-binding</keyword>
<evidence type="ECO:0000256" key="23">
    <source>
        <dbReference type="SAM" id="Coils"/>
    </source>
</evidence>
<dbReference type="GO" id="GO:0043139">
    <property type="term" value="F:5'-3' DNA helicase activity"/>
    <property type="evidence" value="ECO:0007669"/>
    <property type="project" value="UniProtKB-EC"/>
</dbReference>
<dbReference type="Pfam" id="PF13307">
    <property type="entry name" value="Helicase_C_2"/>
    <property type="match status" value="1"/>
</dbReference>
<dbReference type="AlphaFoldDB" id="A0A0D2AWT7"/>
<proteinExistence type="inferred from homology"/>
<dbReference type="GO" id="GO:0046872">
    <property type="term" value="F:metal ion binding"/>
    <property type="evidence" value="ECO:0007669"/>
    <property type="project" value="UniProtKB-KW"/>
</dbReference>
<dbReference type="HOGENOM" id="CLU_006515_2_0_1"/>
<dbReference type="VEuPathDB" id="FungiDB:PV08_10209"/>
<evidence type="ECO:0000256" key="15">
    <source>
        <dbReference type="ARBA" id="ARBA00023242"/>
    </source>
</evidence>
<comment type="subcellular location">
    <subcellularLocation>
        <location evidence="2">Nucleus</location>
    </subcellularLocation>
</comment>
<dbReference type="STRING" id="91928.A0A0D2AWT7"/>
<keyword evidence="9" id="KW-0347">Helicase</keyword>
<evidence type="ECO:0000256" key="9">
    <source>
        <dbReference type="ARBA" id="ARBA00022806"/>
    </source>
</evidence>
<evidence type="ECO:0000313" key="25">
    <source>
        <dbReference type="EMBL" id="KIW10910.1"/>
    </source>
</evidence>
<keyword evidence="26" id="KW-1185">Reference proteome</keyword>
<evidence type="ECO:0000256" key="14">
    <source>
        <dbReference type="ARBA" id="ARBA00023235"/>
    </source>
</evidence>
<dbReference type="GeneID" id="27337292"/>
<dbReference type="InterPro" id="IPR027417">
    <property type="entry name" value="P-loop_NTPase"/>
</dbReference>
<evidence type="ECO:0000256" key="5">
    <source>
        <dbReference type="ARBA" id="ARBA00017386"/>
    </source>
</evidence>
<dbReference type="PROSITE" id="PS51193">
    <property type="entry name" value="HELICASE_ATP_BIND_2"/>
    <property type="match status" value="1"/>
</dbReference>
<reference evidence="25 26" key="1">
    <citation type="submission" date="2015-01" db="EMBL/GenBank/DDBJ databases">
        <title>The Genome Sequence of Exophiala spinifera CBS89968.</title>
        <authorList>
            <consortium name="The Broad Institute Genomics Platform"/>
            <person name="Cuomo C."/>
            <person name="de Hoog S."/>
            <person name="Gorbushina A."/>
            <person name="Stielow B."/>
            <person name="Teixiera M."/>
            <person name="Abouelleil A."/>
            <person name="Chapman S.B."/>
            <person name="Priest M."/>
            <person name="Young S.K."/>
            <person name="Wortman J."/>
            <person name="Nusbaum C."/>
            <person name="Birren B."/>
        </authorList>
    </citation>
    <scope>NUCLEOTIDE SEQUENCE [LARGE SCALE GENOMIC DNA]</scope>
    <source>
        <strain evidence="25 26">CBS 89968</strain>
    </source>
</reference>
<keyword evidence="8" id="KW-0378">Hydrolase</keyword>
<dbReference type="InterPro" id="IPR006554">
    <property type="entry name" value="Helicase-like_DEXD_c2"/>
</dbReference>
<evidence type="ECO:0000256" key="11">
    <source>
        <dbReference type="ARBA" id="ARBA00023004"/>
    </source>
</evidence>
<evidence type="ECO:0000256" key="18">
    <source>
        <dbReference type="ARBA" id="ARBA00044969"/>
    </source>
</evidence>
<evidence type="ECO:0000256" key="1">
    <source>
        <dbReference type="ARBA" id="ARBA00001966"/>
    </source>
</evidence>
<keyword evidence="7" id="KW-0547">Nucleotide-binding</keyword>
<dbReference type="CDD" id="cd18788">
    <property type="entry name" value="SF2_C_XPD"/>
    <property type="match status" value="1"/>
</dbReference>
<dbReference type="EMBL" id="KN847499">
    <property type="protein sequence ID" value="KIW10910.1"/>
    <property type="molecule type" value="Genomic_DNA"/>
</dbReference>
<dbReference type="InterPro" id="IPR010614">
    <property type="entry name" value="RAD3-like_helicase_DEAD"/>
</dbReference>
<keyword evidence="10" id="KW-0067">ATP-binding</keyword>
<evidence type="ECO:0000256" key="21">
    <source>
        <dbReference type="ARBA" id="ARBA00045702"/>
    </source>
</evidence>
<dbReference type="SMART" id="SM00491">
    <property type="entry name" value="HELICc2"/>
    <property type="match status" value="1"/>
</dbReference>
<dbReference type="Proteomes" id="UP000053328">
    <property type="component" value="Unassembled WGS sequence"/>
</dbReference>
<evidence type="ECO:0000256" key="22">
    <source>
        <dbReference type="ARBA" id="ARBA00048954"/>
    </source>
</evidence>
<organism evidence="25 26">
    <name type="scientific">Exophiala spinifera</name>
    <dbReference type="NCBI Taxonomy" id="91928"/>
    <lineage>
        <taxon>Eukaryota</taxon>
        <taxon>Fungi</taxon>
        <taxon>Dikarya</taxon>
        <taxon>Ascomycota</taxon>
        <taxon>Pezizomycotina</taxon>
        <taxon>Eurotiomycetes</taxon>
        <taxon>Chaetothyriomycetidae</taxon>
        <taxon>Chaetothyriales</taxon>
        <taxon>Herpotrichiellaceae</taxon>
        <taxon>Exophiala</taxon>
    </lineage>
</organism>
<evidence type="ECO:0000256" key="10">
    <source>
        <dbReference type="ARBA" id="ARBA00022840"/>
    </source>
</evidence>
<dbReference type="GO" id="GO:0003677">
    <property type="term" value="F:DNA binding"/>
    <property type="evidence" value="ECO:0007669"/>
    <property type="project" value="UniProtKB-KW"/>
</dbReference>
<evidence type="ECO:0000313" key="26">
    <source>
        <dbReference type="Proteomes" id="UP000053328"/>
    </source>
</evidence>
<dbReference type="GO" id="GO:0034085">
    <property type="term" value="P:establishment of sister chromatid cohesion"/>
    <property type="evidence" value="ECO:0007669"/>
    <property type="project" value="TreeGrafter"/>
</dbReference>
<dbReference type="Gene3D" id="3.40.50.300">
    <property type="entry name" value="P-loop containing nucleotide triphosphate hydrolases"/>
    <property type="match status" value="3"/>
</dbReference>
<evidence type="ECO:0000256" key="3">
    <source>
        <dbReference type="ARBA" id="ARBA00008435"/>
    </source>
</evidence>
<dbReference type="GO" id="GO:0016818">
    <property type="term" value="F:hydrolase activity, acting on acid anhydrides, in phosphorus-containing anhydrides"/>
    <property type="evidence" value="ECO:0007669"/>
    <property type="project" value="InterPro"/>
</dbReference>
<evidence type="ECO:0000256" key="13">
    <source>
        <dbReference type="ARBA" id="ARBA00023125"/>
    </source>
</evidence>
<keyword evidence="6" id="KW-0479">Metal-binding</keyword>
<dbReference type="GO" id="GO:0005634">
    <property type="term" value="C:nucleus"/>
    <property type="evidence" value="ECO:0007669"/>
    <property type="project" value="UniProtKB-SubCell"/>
</dbReference>
<dbReference type="PANTHER" id="PTHR11472">
    <property type="entry name" value="DNA REPAIR DEAD HELICASE RAD3/XP-D SUBFAMILY MEMBER"/>
    <property type="match status" value="1"/>
</dbReference>
<evidence type="ECO:0000256" key="7">
    <source>
        <dbReference type="ARBA" id="ARBA00022741"/>
    </source>
</evidence>
<evidence type="ECO:0000256" key="16">
    <source>
        <dbReference type="ARBA" id="ARBA00023306"/>
    </source>
</evidence>
<dbReference type="SUPFAM" id="SSF52540">
    <property type="entry name" value="P-loop containing nucleoside triphosphate hydrolases"/>
    <property type="match status" value="1"/>
</dbReference>
<dbReference type="GO" id="GO:0006139">
    <property type="term" value="P:nucleobase-containing compound metabolic process"/>
    <property type="evidence" value="ECO:0007669"/>
    <property type="project" value="InterPro"/>
</dbReference>
<evidence type="ECO:0000256" key="12">
    <source>
        <dbReference type="ARBA" id="ARBA00023014"/>
    </source>
</evidence>
<comment type="catalytic activity">
    <reaction evidence="22">
        <text>ATP + H2O = ADP + phosphate + H(+)</text>
        <dbReference type="Rhea" id="RHEA:13065"/>
        <dbReference type="ChEBI" id="CHEBI:15377"/>
        <dbReference type="ChEBI" id="CHEBI:15378"/>
        <dbReference type="ChEBI" id="CHEBI:30616"/>
        <dbReference type="ChEBI" id="CHEBI:43474"/>
        <dbReference type="ChEBI" id="CHEBI:456216"/>
        <dbReference type="EC" id="5.6.2.3"/>
    </reaction>
</comment>
<name>A0A0D2AWT7_9EURO</name>
<keyword evidence="14" id="KW-0413">Isomerase</keyword>
<comment type="cofactor">
    <cofactor evidence="1">
        <name>[4Fe-4S] cluster</name>
        <dbReference type="ChEBI" id="CHEBI:49883"/>
    </cofactor>
</comment>
<feature type="coiled-coil region" evidence="23">
    <location>
        <begin position="80"/>
        <end position="114"/>
    </location>
</feature>
<keyword evidence="12" id="KW-0411">Iron-sulfur</keyword>
<keyword evidence="11" id="KW-0408">Iron</keyword>
<accession>A0A0D2AWT7</accession>
<evidence type="ECO:0000256" key="2">
    <source>
        <dbReference type="ARBA" id="ARBA00004123"/>
    </source>
</evidence>
<dbReference type="InterPro" id="IPR006555">
    <property type="entry name" value="ATP-dep_Helicase_C"/>
</dbReference>
<evidence type="ECO:0000259" key="24">
    <source>
        <dbReference type="PROSITE" id="PS51193"/>
    </source>
</evidence>
<dbReference type="SMART" id="SM00488">
    <property type="entry name" value="DEXDc2"/>
    <property type="match status" value="1"/>
</dbReference>
<feature type="domain" description="Helicase ATP-binding" evidence="24">
    <location>
        <begin position="4"/>
        <end position="411"/>
    </location>
</feature>
<dbReference type="FunFam" id="3.40.50.300:FF:001372">
    <property type="entry name" value="ATP-dependent DNA helicase chl1"/>
    <property type="match status" value="1"/>
</dbReference>
<comment type="function">
    <text evidence="21">ATP-dependent DNA helicase important for chromosome transmission and normal cell cycle progression in G(2)/M. May have a role in changing DNA topology to allow the loading of proteins involved in maintaining sister chromatid cohesion in the vicinity of the centromeres. Has a specific role in chromosome segregation during meiosis II.</text>
</comment>
<evidence type="ECO:0000256" key="4">
    <source>
        <dbReference type="ARBA" id="ARBA00016387"/>
    </source>
</evidence>
<evidence type="ECO:0000256" key="6">
    <source>
        <dbReference type="ARBA" id="ARBA00022723"/>
    </source>
</evidence>
<dbReference type="GO" id="GO:0005524">
    <property type="term" value="F:ATP binding"/>
    <property type="evidence" value="ECO:0007669"/>
    <property type="project" value="UniProtKB-KW"/>
</dbReference>
<dbReference type="PANTHER" id="PTHR11472:SF41">
    <property type="entry name" value="ATP-DEPENDENT DNA HELICASE DDX11-RELATED"/>
    <property type="match status" value="1"/>
</dbReference>
<protein>
    <recommendedName>
        <fullName evidence="5">ATP-dependent DNA helicase CHL1</fullName>
        <ecNumber evidence="18">5.6.2.3</ecNumber>
    </recommendedName>
    <alternativeName>
        <fullName evidence="4">ATP-dependent DNA helicase chl1</fullName>
    </alternativeName>
    <alternativeName>
        <fullName evidence="17">Chromosome loss protein 1</fullName>
    </alternativeName>
    <alternativeName>
        <fullName evidence="19 20">DNA 5'-3' helicase CHL1</fullName>
    </alternativeName>
</protein>
<gene>
    <name evidence="25" type="ORF">PV08_10209</name>
</gene>
<dbReference type="Pfam" id="PF06733">
    <property type="entry name" value="DEAD_2"/>
    <property type="match status" value="1"/>
</dbReference>
<evidence type="ECO:0000256" key="20">
    <source>
        <dbReference type="ARBA" id="ARBA00045008"/>
    </source>
</evidence>
<comment type="similarity">
    <text evidence="3">Belongs to the DEAD box helicase family. DEAH subfamily. DDX11/CHL1 sub-subfamily.</text>
</comment>
<evidence type="ECO:0000256" key="8">
    <source>
        <dbReference type="ARBA" id="ARBA00022801"/>
    </source>
</evidence>
<evidence type="ECO:0000256" key="17">
    <source>
        <dbReference type="ARBA" id="ARBA00029709"/>
    </source>
</evidence>
<dbReference type="FunFam" id="3.40.50.300:FF:002774">
    <property type="entry name" value="ATP-dependent DNA helicase chl1"/>
    <property type="match status" value="1"/>
</dbReference>
<sequence>MEPSQEDFYHPYQPYAIQLEFMTNLYKCIEERKVGIFESPTGTGKSLSLICGALTWLRDHERRRFNDTNAQADASDWLLQAEFAAQRRELMLEREELERKLSKLRDEENRQKQTRIDAKGFKKARTAVVQSQITEDIDFLVDDYESDSERTAASQTSEGGFSSSTQALLDKLRPSYKATEIEEPSDRLKVIFCSRTHSQLTQFVNELRRVKPPSSMELTADDASQTSKMQERVKHLALGSRKNLCINPKVLQLSSTAAINERCLDLQKPGIAKEKKCPHLPSKEDKERVAAFRDRVIAQIRDIEDVGNLGRDMNICPYYASRTAIAPVEVLTLPYPLLLQKSARDAMGISVKDNVVIIDEAHNLMDAIADTFSVALRLSQIEQALRQMTAYAIRFKQRLKGKNRVYVTQVIRLLNSLIDCLQVVTEKAHSHELTVTAGKLMSGKGADQVKPHKLLQYLHESKLCHKVEGYSESQTDGKCNTVKGSMMQFQNFLTVLMNPDDEGRFFVSRQGEDIVVRYTLLDPREHFRDIVEEARAVILAGGTMSPMSDYADYLFSYLDRERLELFSFGHVIPTSHLFAQAVVKGPSNIDFDFTYERRGSELMIVELGNMVLRTCTVVPDGVVVFFPSYDYLAQVVSVWQRRPASYPLMQSLAAKKTVFQESKGAAVDDLLRDYAIAIDSGKGGLLLSVVGGKLSEGINFSDKLGRAVIVVGLPFPNAHGAEWKAKMQHIEELQYQQCRKAGRTEAESRAAAKSASRDFYENACMRAVNQSIGRVIRHRNDYAAILMVDRRFSTTRIRQKLPGWIKDSMHNSPLEWKVAEEGVQAFFEAKQ</sequence>
<dbReference type="GO" id="GO:0051536">
    <property type="term" value="F:iron-sulfur cluster binding"/>
    <property type="evidence" value="ECO:0007669"/>
    <property type="project" value="UniProtKB-KW"/>
</dbReference>
<evidence type="ECO:0000256" key="19">
    <source>
        <dbReference type="ARBA" id="ARBA00044998"/>
    </source>
</evidence>
<dbReference type="InterPro" id="IPR013020">
    <property type="entry name" value="Rad3/Chl1-like"/>
</dbReference>
<keyword evidence="23" id="KW-0175">Coiled coil</keyword>
<dbReference type="OrthoDB" id="267079at2759"/>